<reference evidence="15" key="1">
    <citation type="journal article" date="2016" name="Gigascience">
        <title>De novo construction of an expanded transcriptome assembly for the western tarnished plant bug, Lygus hesperus.</title>
        <authorList>
            <person name="Tassone E.E."/>
            <person name="Geib S.M."/>
            <person name="Hall B."/>
            <person name="Fabrick J.A."/>
            <person name="Brent C.S."/>
            <person name="Hull J.J."/>
        </authorList>
    </citation>
    <scope>NUCLEOTIDE SEQUENCE</scope>
</reference>
<keyword evidence="13" id="KW-0732">Signal</keyword>
<dbReference type="GO" id="GO:0005759">
    <property type="term" value="C:mitochondrial matrix"/>
    <property type="evidence" value="ECO:0007669"/>
    <property type="project" value="UniProtKB-SubCell"/>
</dbReference>
<keyword evidence="8 11" id="KW-0539">Nucleus</keyword>
<dbReference type="AlphaFoldDB" id="A0A146LB60"/>
<dbReference type="GO" id="GO:0005634">
    <property type="term" value="C:nucleus"/>
    <property type="evidence" value="ECO:0007669"/>
    <property type="project" value="UniProtKB-SubCell"/>
</dbReference>
<keyword evidence="2 11" id="KW-0963">Cytoplasm</keyword>
<proteinExistence type="inferred from homology"/>
<feature type="binding site" evidence="11">
    <location>
        <position position="353"/>
    </location>
    <ligand>
        <name>S-adenosyl-L-methionine</name>
        <dbReference type="ChEBI" id="CHEBI:59789"/>
    </ligand>
</feature>
<gene>
    <name evidence="15" type="primary">trmt5_1</name>
    <name evidence="17" type="synonym">trmt5_0</name>
    <name evidence="16" type="synonym">trmt5_2</name>
    <name evidence="15" type="ORF">g.56587</name>
    <name evidence="17" type="ORF">g.56589</name>
    <name evidence="16" type="ORF">g.56591</name>
</gene>
<feature type="signal peptide" evidence="13">
    <location>
        <begin position="1"/>
        <end position="25"/>
    </location>
</feature>
<dbReference type="InterPro" id="IPR056743">
    <property type="entry name" value="TRM5-TYW2-like_MTfase"/>
</dbReference>
<comment type="similarity">
    <text evidence="11">Belongs to the TRM5 / TYW2 family.</text>
</comment>
<evidence type="ECO:0000256" key="8">
    <source>
        <dbReference type="ARBA" id="ARBA00023242"/>
    </source>
</evidence>
<comment type="function">
    <text evidence="11">Specifically methylates the N1 position of guanosine-37 in various cytoplasmic and mitochondrial tRNAs. Methylation is not dependent on the nature of the nucleoside 5' of the target nucleoside. This is the first step in the biosynthesis of wybutosine (yW), a modified base adjacent to the anticodon of tRNAs and required for accurate decoding.</text>
</comment>
<name>A0A146LB60_LYGHE</name>
<evidence type="ECO:0000256" key="6">
    <source>
        <dbReference type="ARBA" id="ARBA00022694"/>
    </source>
</evidence>
<evidence type="ECO:0000313" key="17">
    <source>
        <dbReference type="EMBL" id="JAQ13321.1"/>
    </source>
</evidence>
<dbReference type="GO" id="GO:0070901">
    <property type="term" value="P:mitochondrial tRNA methylation"/>
    <property type="evidence" value="ECO:0007669"/>
    <property type="project" value="UniProtKB-ARBA"/>
</dbReference>
<evidence type="ECO:0000256" key="4">
    <source>
        <dbReference type="ARBA" id="ARBA00022679"/>
    </source>
</evidence>
<dbReference type="Pfam" id="PF02475">
    <property type="entry name" value="TRM5-TYW2_MTfase"/>
    <property type="match status" value="1"/>
</dbReference>
<comment type="subunit">
    <text evidence="11">Monomer.</text>
</comment>
<comment type="similarity">
    <text evidence="1">Belongs to the class I-like SAM-binding methyltransferase superfamily. TRM5/TYW2 family.</text>
</comment>
<dbReference type="GO" id="GO:0002939">
    <property type="term" value="P:tRNA N1-guanine methylation"/>
    <property type="evidence" value="ECO:0007669"/>
    <property type="project" value="TreeGrafter"/>
</dbReference>
<evidence type="ECO:0000256" key="13">
    <source>
        <dbReference type="SAM" id="SignalP"/>
    </source>
</evidence>
<dbReference type="FunFam" id="3.30.300.110:FF:000001">
    <property type="entry name" value="tRNA (guanine(37)-N1)-methyltransferase"/>
    <property type="match status" value="1"/>
</dbReference>
<evidence type="ECO:0000259" key="14">
    <source>
        <dbReference type="PROSITE" id="PS51684"/>
    </source>
</evidence>
<comment type="subcellular location">
    <subcellularLocation>
        <location evidence="11">Mitochondrion matrix</location>
    </subcellularLocation>
    <subcellularLocation>
        <location evidence="11">Nucleus</location>
    </subcellularLocation>
    <subcellularLocation>
        <location evidence="11">Cytoplasm</location>
    </subcellularLocation>
    <text evidence="11">Predominantly in the mitochondria and in the nucleus.</text>
</comment>
<feature type="domain" description="SAM-dependent methyltransferase TRM5/TYW2-type" evidence="14">
    <location>
        <begin position="169"/>
        <end position="442"/>
    </location>
</feature>
<dbReference type="HAMAP" id="MF_03152">
    <property type="entry name" value="TRM5"/>
    <property type="match status" value="1"/>
</dbReference>
<organism evidence="15">
    <name type="scientific">Lygus hesperus</name>
    <name type="common">Western plant bug</name>
    <dbReference type="NCBI Taxonomy" id="30085"/>
    <lineage>
        <taxon>Eukaryota</taxon>
        <taxon>Metazoa</taxon>
        <taxon>Ecdysozoa</taxon>
        <taxon>Arthropoda</taxon>
        <taxon>Hexapoda</taxon>
        <taxon>Insecta</taxon>
        <taxon>Pterygota</taxon>
        <taxon>Neoptera</taxon>
        <taxon>Paraneoptera</taxon>
        <taxon>Hemiptera</taxon>
        <taxon>Heteroptera</taxon>
        <taxon>Panheteroptera</taxon>
        <taxon>Cimicomorpha</taxon>
        <taxon>Miridae</taxon>
        <taxon>Mirini</taxon>
        <taxon>Lygus</taxon>
    </lineage>
</organism>
<evidence type="ECO:0000256" key="1">
    <source>
        <dbReference type="ARBA" id="ARBA00009775"/>
    </source>
</evidence>
<dbReference type="PANTHER" id="PTHR23245">
    <property type="entry name" value="TRNA METHYLTRANSFERASE"/>
    <property type="match status" value="1"/>
</dbReference>
<feature type="binding site" evidence="11">
    <location>
        <begin position="296"/>
        <end position="297"/>
    </location>
    <ligand>
        <name>S-adenosyl-L-methionine</name>
        <dbReference type="ChEBI" id="CHEBI:59789"/>
    </ligand>
</feature>
<comment type="catalytic activity">
    <reaction evidence="10 11">
        <text>guanosine(37) in tRNA + S-adenosyl-L-methionine = N(1)-methylguanosine(37) in tRNA + S-adenosyl-L-homocysteine + H(+)</text>
        <dbReference type="Rhea" id="RHEA:36899"/>
        <dbReference type="Rhea" id="RHEA-COMP:10145"/>
        <dbReference type="Rhea" id="RHEA-COMP:10147"/>
        <dbReference type="ChEBI" id="CHEBI:15378"/>
        <dbReference type="ChEBI" id="CHEBI:57856"/>
        <dbReference type="ChEBI" id="CHEBI:59789"/>
        <dbReference type="ChEBI" id="CHEBI:73542"/>
        <dbReference type="ChEBI" id="CHEBI:74269"/>
        <dbReference type="EC" id="2.1.1.228"/>
    </reaction>
</comment>
<dbReference type="InterPro" id="IPR030382">
    <property type="entry name" value="MeTrfase_TRM5/TYW2"/>
</dbReference>
<dbReference type="PANTHER" id="PTHR23245:SF36">
    <property type="entry name" value="TRNA (GUANINE(37)-N1)-METHYLTRANSFERASE"/>
    <property type="match status" value="1"/>
</dbReference>
<evidence type="ECO:0000313" key="16">
    <source>
        <dbReference type="EMBL" id="JAQ07510.1"/>
    </source>
</evidence>
<evidence type="ECO:0000256" key="2">
    <source>
        <dbReference type="ARBA" id="ARBA00022490"/>
    </source>
</evidence>
<keyword evidence="4 11" id="KW-0808">Transferase</keyword>
<feature type="binding site" evidence="11">
    <location>
        <position position="258"/>
    </location>
    <ligand>
        <name>S-adenosyl-L-methionine</name>
        <dbReference type="ChEBI" id="CHEBI:59789"/>
    </ligand>
</feature>
<dbReference type="EC" id="2.1.1.228" evidence="11"/>
<dbReference type="EMBL" id="GDHC01011119">
    <property type="protein sequence ID" value="JAQ07510.1"/>
    <property type="molecule type" value="Transcribed_RNA"/>
</dbReference>
<keyword evidence="6 11" id="KW-0819">tRNA processing</keyword>
<evidence type="ECO:0000256" key="12">
    <source>
        <dbReference type="SAM" id="MobiDB-lite"/>
    </source>
</evidence>
<dbReference type="InterPro" id="IPR056744">
    <property type="entry name" value="TRM5/TYW2-like_N"/>
</dbReference>
<accession>A0A146LB60</accession>
<evidence type="ECO:0000256" key="5">
    <source>
        <dbReference type="ARBA" id="ARBA00022691"/>
    </source>
</evidence>
<dbReference type="InterPro" id="IPR025792">
    <property type="entry name" value="tRNA_Gua_MeTrfase_euk"/>
</dbReference>
<dbReference type="EMBL" id="GDHC01005308">
    <property type="protein sequence ID" value="JAQ13321.1"/>
    <property type="molecule type" value="Transcribed_RNA"/>
</dbReference>
<evidence type="ECO:0000256" key="11">
    <source>
        <dbReference type="HAMAP-Rule" id="MF_03152"/>
    </source>
</evidence>
<sequence>MFMKWTPRSFCRSILLSSLYKMASTSPSPVMLSAEMETNNVLSVPECVRGMKVLDRDKFKKDLRVHCYFFEQAKATKALKVLKPYFLKIPAFQPIQEGHETCCRVAYLDPTKVTNGFQDLDLKARNTLLCLGLPGDTSVRKLTIGYNNFKADEILRAVIPKELDSVSGYSIIGHIIHLNLRPELEEYKSVIGNVLLDKVPNIQTVVTKTDSIDSTYRNFSMEVIAGKEAFETTTRENRCLFSLDFSKVYWNPRLSNEHQKVTNLLAKGDVLFDVFCGVGPFIIPAGKKGVKCFANDLNPVAIDWLEANIVANKVNQANVCVWSLDGSKFIRDVIKPALLEFSSGNYKIFITMNLPALAPSFFATFKGLFTPEEYSKIAALPQPKVRVYCFVKCPEAEHFKEASKLVSSAVDMDLEEEIDRIDFVRNVAPNKDMMMVQVKLSQRILVDSKRSALDEVKEPDPKRTREDIDSS</sequence>
<dbReference type="InterPro" id="IPR029063">
    <property type="entry name" value="SAM-dependent_MTases_sf"/>
</dbReference>
<keyword evidence="7 11" id="KW-0496">Mitochondrion</keyword>
<dbReference type="SUPFAM" id="SSF53335">
    <property type="entry name" value="S-adenosyl-L-methionine-dependent methyltransferases"/>
    <property type="match status" value="1"/>
</dbReference>
<evidence type="ECO:0000256" key="10">
    <source>
        <dbReference type="ARBA" id="ARBA00047783"/>
    </source>
</evidence>
<dbReference type="Pfam" id="PF25133">
    <property type="entry name" value="TYW2_N_2"/>
    <property type="match status" value="1"/>
</dbReference>
<dbReference type="PROSITE" id="PS51684">
    <property type="entry name" value="SAM_MT_TRM5_TYW2"/>
    <property type="match status" value="1"/>
</dbReference>
<feature type="chain" id="PRO_5007527122" description="tRNA (guanine(37)-N1)-methyltransferase" evidence="13">
    <location>
        <begin position="26"/>
        <end position="471"/>
    </location>
</feature>
<protein>
    <recommendedName>
        <fullName evidence="11">tRNA (guanine(37)-N1)-methyltransferase</fullName>
        <ecNumber evidence="11">2.1.1.228</ecNumber>
    </recommendedName>
    <alternativeName>
        <fullName evidence="11">M1G-methyltransferase</fullName>
    </alternativeName>
    <alternativeName>
        <fullName evidence="11">tRNA [GM37] methyltransferase</fullName>
    </alternativeName>
    <alternativeName>
        <fullName evidence="11">tRNA methyltransferase 5 homolog</fullName>
    </alternativeName>
</protein>
<evidence type="ECO:0000256" key="7">
    <source>
        <dbReference type="ARBA" id="ARBA00023128"/>
    </source>
</evidence>
<comment type="function">
    <text evidence="9">Involved in mitochondrial tRNA methylation. Specifically methylates the N1 position of guanosine-37 in various tRNAs. Methylation is not dependent on the nature of the nucleoside 5' of the target nucleoside. This is the first step in the biosynthesis of wybutosine (yW), a modified base adjacent to the anticodon of tRNAs and required for accurate decoding.</text>
</comment>
<evidence type="ECO:0000256" key="3">
    <source>
        <dbReference type="ARBA" id="ARBA00022603"/>
    </source>
</evidence>
<feature type="region of interest" description="Disordered" evidence="12">
    <location>
        <begin position="451"/>
        <end position="471"/>
    </location>
</feature>
<keyword evidence="3 11" id="KW-0489">Methyltransferase</keyword>
<dbReference type="Gene3D" id="3.30.300.110">
    <property type="entry name" value="Met-10+ protein-like domains"/>
    <property type="match status" value="1"/>
</dbReference>
<evidence type="ECO:0000313" key="15">
    <source>
        <dbReference type="EMBL" id="JAQ04426.1"/>
    </source>
</evidence>
<feature type="binding site" evidence="11">
    <location>
        <begin position="325"/>
        <end position="326"/>
    </location>
    <ligand>
        <name>S-adenosyl-L-methionine</name>
        <dbReference type="ChEBI" id="CHEBI:59789"/>
    </ligand>
</feature>
<evidence type="ECO:0000256" key="9">
    <source>
        <dbReference type="ARBA" id="ARBA00045951"/>
    </source>
</evidence>
<dbReference type="GO" id="GO:0052906">
    <property type="term" value="F:tRNA (guanine(37)-N1)-methyltransferase activity"/>
    <property type="evidence" value="ECO:0007669"/>
    <property type="project" value="UniProtKB-UniRule"/>
</dbReference>
<dbReference type="Gene3D" id="3.40.50.150">
    <property type="entry name" value="Vaccinia Virus protein VP39"/>
    <property type="match status" value="1"/>
</dbReference>
<keyword evidence="5 11" id="KW-0949">S-adenosyl-L-methionine</keyword>
<dbReference type="EMBL" id="GDHC01014203">
    <property type="protein sequence ID" value="JAQ04426.1"/>
    <property type="molecule type" value="Transcribed_RNA"/>
</dbReference>